<gene>
    <name evidence="2" type="ORF">V5799_002716</name>
</gene>
<evidence type="ECO:0000313" key="3">
    <source>
        <dbReference type="Proteomes" id="UP001321473"/>
    </source>
</evidence>
<dbReference type="Proteomes" id="UP001321473">
    <property type="component" value="Unassembled WGS sequence"/>
</dbReference>
<feature type="region of interest" description="Disordered" evidence="1">
    <location>
        <begin position="100"/>
        <end position="122"/>
    </location>
</feature>
<sequence>MDLDPNGANRQSTAIVLPLFYEPHQAVWFYQAEATFYYDGIASPAAQALLIREALAPAVFRRLALRRAAGLNCHALKGAVLRFYGVTQMFPSPPFPDAVPSEPPCPEQHPCSSPKRFSGTAYGPTPPHHVGCPGLDDYSGRGHCFSTVPSGALHLIDCASRGTFLHQQRALPEPTLRSLKADPATRLP</sequence>
<reference evidence="2 3" key="1">
    <citation type="journal article" date="2023" name="Arcadia Sci">
        <title>De novo assembly of a long-read Amblyomma americanum tick genome.</title>
        <authorList>
            <person name="Chou S."/>
            <person name="Poskanzer K.E."/>
            <person name="Rollins M."/>
            <person name="Thuy-Boun P.S."/>
        </authorList>
    </citation>
    <scope>NUCLEOTIDE SEQUENCE [LARGE SCALE GENOMIC DNA]</scope>
    <source>
        <strain evidence="2">F_SG_1</strain>
        <tissue evidence="2">Salivary glands</tissue>
    </source>
</reference>
<protein>
    <submittedName>
        <fullName evidence="2">Uncharacterized protein</fullName>
    </submittedName>
</protein>
<name>A0AAQ4DB14_AMBAM</name>
<accession>A0AAQ4DB14</accession>
<dbReference type="AlphaFoldDB" id="A0AAQ4DB14"/>
<evidence type="ECO:0000256" key="1">
    <source>
        <dbReference type="SAM" id="MobiDB-lite"/>
    </source>
</evidence>
<organism evidence="2 3">
    <name type="scientific">Amblyomma americanum</name>
    <name type="common">Lone star tick</name>
    <dbReference type="NCBI Taxonomy" id="6943"/>
    <lineage>
        <taxon>Eukaryota</taxon>
        <taxon>Metazoa</taxon>
        <taxon>Ecdysozoa</taxon>
        <taxon>Arthropoda</taxon>
        <taxon>Chelicerata</taxon>
        <taxon>Arachnida</taxon>
        <taxon>Acari</taxon>
        <taxon>Parasitiformes</taxon>
        <taxon>Ixodida</taxon>
        <taxon>Ixodoidea</taxon>
        <taxon>Ixodidae</taxon>
        <taxon>Amblyomminae</taxon>
        <taxon>Amblyomma</taxon>
    </lineage>
</organism>
<dbReference type="EMBL" id="JARKHS020032780">
    <property type="protein sequence ID" value="KAK8759654.1"/>
    <property type="molecule type" value="Genomic_DNA"/>
</dbReference>
<comment type="caution">
    <text evidence="2">The sequence shown here is derived from an EMBL/GenBank/DDBJ whole genome shotgun (WGS) entry which is preliminary data.</text>
</comment>
<evidence type="ECO:0000313" key="2">
    <source>
        <dbReference type="EMBL" id="KAK8759654.1"/>
    </source>
</evidence>
<keyword evidence="3" id="KW-1185">Reference proteome</keyword>
<proteinExistence type="predicted"/>